<dbReference type="InterPro" id="IPR013783">
    <property type="entry name" value="Ig-like_fold"/>
</dbReference>
<dbReference type="VEuPathDB" id="CryptoDB:Vbra_16712"/>
<evidence type="ECO:0000259" key="5">
    <source>
        <dbReference type="Pfam" id="PF16561"/>
    </source>
</evidence>
<dbReference type="OMA" id="YEEGHVH"/>
<gene>
    <name evidence="6" type="ORF">Vbra_16712</name>
</gene>
<dbReference type="InterPro" id="IPR017853">
    <property type="entry name" value="GH"/>
</dbReference>
<feature type="domain" description="AMP-activated protein kinase glycogen-binding" evidence="5">
    <location>
        <begin position="823"/>
        <end position="907"/>
    </location>
</feature>
<sequence length="1743" mass="194526">MPDTDGDGPLPPTEWKVQFDESGGFLRENGAHGNFRIRNGDTINMWLPAGFPLNQQPCLNIEDPIGKVSKDEGSSDELGNWYCTFTAATPGPYVFKLTATEFDSKLPREGPETNLIVEPVLKCNGKAILPNAIVMQSVMSRCMGRIRRWPRMIKSPAELNYNMIHFTPVQKTGESGSCYSLADQNAISDEFFHDAKSVPDAERMKALKEAISQFEKEHGVLSTIDIVLNHTANNSPWVAEHPECGYTVHTAPHLTAALELDEMLAEFSLDILAHKHVKKYGINEHIDTEEKLTKVISAMRVEVLEPFKMLEWYTIDVKTTLANFENAKPSEIVDFDVYCTPGVLAPPPPPPPSHEDPHPAVVPPTAKERQKEYLKQELIKTLGVKRNAMTVPGEVSRQVCASKAELSALLEAIQAELTKAAAESVDFIQGAIQGYARWERLEQKKGPLGDRRWELLAPRYFSYVTAKDGTKTAVANNGWVMGWDATKDFGAAGSLVYLRRELCAWTDCIKLRYGSSPESCPFLWQWMEKYVKGMAEIFHGVRLDNCHSTPIHVAKHMLRAARSVRSDLFVYAELFTGVQATDLHFEGELGLNALIREAMQTWSPGDLAAHVIKYGGRCVGAFSPIPAKDRHLFMNSGIAGGGGANNAGGPSPHPVPLHPSMATALFFDCTHDNETMAEKRTPAEALPTAAFVAASVCATGSTRGFDELVPHHLNVVLEHRIHQDFDDTPDEDFLRTPPKMSPFATKDLPPEQVNEDEPVEQPKDTLEETPEDDPFHMPSTGPGAVPKSVARSVPTETTTTGKKLVNGKEGPTAATERLWDKRVTIRWQRGGRKVQLVGSWDSWTVPEPMTAEGDGLFKCDLYVGKQLPTDAEEFQFKFVVDGCWQIDESQPAVMADDGNINNVIRIGGRPTSSRAWLPGDELVGIMAAKRVLNDLHYQMGQEGYDEMYLDLMAEDLTVIQRHSPKTHSTIYFVIRSAFWWPHEYQKPLPEILIPGRITTLHLAAHLFIPKEEIGAFRRDPIRINGMRGKMDLYHKIDDIARTHIAGPITHLWLDKFPPGSVLVFSAKGWTEVRQQVEHALPSITEVMKGVPLTSISRLLYSCDNEEKDRTYGKRGVYDVPGHGPLPYCGICGVIPILEEVRRTHNLNHPLCVNVREGDWMLDYLAERLFDTPELQPIGQWVRDAWLAPRESLPAFLRPTYFDWVMSTLYGAACAEALSQMSPFVSQSKDEFVTQLAIATLQFYSHVPSAPLVWETNMASLCAGLPHFSSGFMRNWGRDTFISLPGCLLVTGRLAAAKQEILGYARVLRHALIPNLLDAGNNPRYNARDATWFFMQAIQEYCQLSPEGVQFLLTPVTLKYPLVPNSAPISNLADLVHHILQQCAQGIEYREWNAGKGIDEHMTDEGFNVKIRMNPDTGMIYGGNQHNCGTWMDKMGSSEKAGNKGVPATPRDGAAVEIIGLLKSALRFVSSLPEDVFPYKTVTLSNGNEVLYKKWNTILEASFEKIFYVPSEEEQSDIPYYLEEKWINRRMMYKDSHKASSPWCDYQLRPNICIAMSVAPEMFSENHAKLALHTIESILMGDEKQLGIKTLDPSDLNYRGVYDNANDGEDKSVAHGFNYHQGPEWVWPVGYFLMAKLAFLRSINSPTISPAVKWECMRHLKTHRKHIVVDPWMSLPELTNESGSPCHFSCPAQAWSIATLLAFMSSLADKNGSTAVRQNASAERPKSPSKKAVESANADAPDTA</sequence>
<feature type="region of interest" description="Disordered" evidence="1">
    <location>
        <begin position="1713"/>
        <end position="1743"/>
    </location>
</feature>
<evidence type="ECO:0000313" key="7">
    <source>
        <dbReference type="Proteomes" id="UP000041254"/>
    </source>
</evidence>
<dbReference type="InterPro" id="IPR032640">
    <property type="entry name" value="AMPK1_CBM"/>
</dbReference>
<dbReference type="Pfam" id="PF16561">
    <property type="entry name" value="AMPK1_CBM"/>
    <property type="match status" value="1"/>
</dbReference>
<dbReference type="InterPro" id="IPR032788">
    <property type="entry name" value="AGL_central"/>
</dbReference>
<proteinExistence type="predicted"/>
<dbReference type="GO" id="GO:0005980">
    <property type="term" value="P:glycogen catabolic process"/>
    <property type="evidence" value="ECO:0007669"/>
    <property type="project" value="InterPro"/>
</dbReference>
<protein>
    <recommendedName>
        <fullName evidence="8">Glycogen debranching enzyme</fullName>
    </recommendedName>
</protein>
<dbReference type="Gene3D" id="3.20.20.80">
    <property type="entry name" value="Glycosidases"/>
    <property type="match status" value="1"/>
</dbReference>
<feature type="domain" description="Glycogen debranching enzyme C-terminal" evidence="2">
    <location>
        <begin position="1238"/>
        <end position="1700"/>
    </location>
</feature>
<dbReference type="SUPFAM" id="SSF81296">
    <property type="entry name" value="E set domains"/>
    <property type="match status" value="1"/>
</dbReference>
<dbReference type="PANTHER" id="PTHR10569:SF2">
    <property type="entry name" value="GLYCOGEN DEBRANCHING ENZYME"/>
    <property type="match status" value="1"/>
</dbReference>
<dbReference type="InterPro" id="IPR014756">
    <property type="entry name" value="Ig_E-set"/>
</dbReference>
<dbReference type="PANTHER" id="PTHR10569">
    <property type="entry name" value="GLYCOGEN DEBRANCHING ENZYME"/>
    <property type="match status" value="1"/>
</dbReference>
<feature type="region of interest" description="Disordered" evidence="1">
    <location>
        <begin position="726"/>
        <end position="813"/>
    </location>
</feature>
<feature type="domain" description="Glycogen debranching enzyme glucanotransferase" evidence="3">
    <location>
        <begin position="129"/>
        <end position="569"/>
    </location>
</feature>
<dbReference type="STRING" id="1169540.A0A0G4G102"/>
<dbReference type="InParanoid" id="A0A0G4G102"/>
<dbReference type="Pfam" id="PF14701">
    <property type="entry name" value="hDGE_amylase"/>
    <property type="match status" value="1"/>
</dbReference>
<dbReference type="CDD" id="cd02859">
    <property type="entry name" value="E_set_AMPKbeta_like_N"/>
    <property type="match status" value="1"/>
</dbReference>
<dbReference type="SUPFAM" id="SSF48208">
    <property type="entry name" value="Six-hairpin glycosidases"/>
    <property type="match status" value="1"/>
</dbReference>
<feature type="domain" description="Glycogen debranching enzyme central" evidence="4">
    <location>
        <begin position="924"/>
        <end position="1168"/>
    </location>
</feature>
<dbReference type="InterPro" id="IPR008928">
    <property type="entry name" value="6-hairpin_glycosidase_sf"/>
</dbReference>
<accession>A0A0G4G102</accession>
<dbReference type="PhylomeDB" id="A0A0G4G102"/>
<evidence type="ECO:0000259" key="4">
    <source>
        <dbReference type="Pfam" id="PF14702"/>
    </source>
</evidence>
<evidence type="ECO:0000313" key="6">
    <source>
        <dbReference type="EMBL" id="CEM21760.1"/>
    </source>
</evidence>
<dbReference type="InterPro" id="IPR010401">
    <property type="entry name" value="AGL/Gdb1"/>
</dbReference>
<dbReference type="Gene3D" id="2.60.40.10">
    <property type="entry name" value="Immunoglobulins"/>
    <property type="match status" value="1"/>
</dbReference>
<dbReference type="OrthoDB" id="439766at2759"/>
<dbReference type="GO" id="GO:0004134">
    <property type="term" value="F:4-alpha-glucanotransferase activity"/>
    <property type="evidence" value="ECO:0007669"/>
    <property type="project" value="InterPro"/>
</dbReference>
<evidence type="ECO:0008006" key="8">
    <source>
        <dbReference type="Google" id="ProtNLM"/>
    </source>
</evidence>
<reference evidence="6 7" key="1">
    <citation type="submission" date="2014-11" db="EMBL/GenBank/DDBJ databases">
        <authorList>
            <person name="Zhu J."/>
            <person name="Qi W."/>
            <person name="Song R."/>
        </authorList>
    </citation>
    <scope>NUCLEOTIDE SEQUENCE [LARGE SCALE GENOMIC DNA]</scope>
</reference>
<dbReference type="GO" id="GO:0004135">
    <property type="term" value="F:amylo-alpha-1,6-glucosidase activity"/>
    <property type="evidence" value="ECO:0007669"/>
    <property type="project" value="InterPro"/>
</dbReference>
<dbReference type="Pfam" id="PF14702">
    <property type="entry name" value="hGDE_central"/>
    <property type="match status" value="1"/>
</dbReference>
<feature type="region of interest" description="Disordered" evidence="1">
    <location>
        <begin position="344"/>
        <end position="364"/>
    </location>
</feature>
<evidence type="ECO:0000259" key="2">
    <source>
        <dbReference type="Pfam" id="PF06202"/>
    </source>
</evidence>
<dbReference type="InterPro" id="IPR032790">
    <property type="entry name" value="GDE_C"/>
</dbReference>
<keyword evidence="7" id="KW-1185">Reference proteome</keyword>
<dbReference type="InterPro" id="IPR032792">
    <property type="entry name" value="AGL_glucanoTrfase"/>
</dbReference>
<organism evidence="6 7">
    <name type="scientific">Vitrella brassicaformis (strain CCMP3155)</name>
    <dbReference type="NCBI Taxonomy" id="1169540"/>
    <lineage>
        <taxon>Eukaryota</taxon>
        <taxon>Sar</taxon>
        <taxon>Alveolata</taxon>
        <taxon>Colpodellida</taxon>
        <taxon>Vitrellaceae</taxon>
        <taxon>Vitrella</taxon>
    </lineage>
</organism>
<dbReference type="EMBL" id="CDMY01000542">
    <property type="protein sequence ID" value="CEM21760.1"/>
    <property type="molecule type" value="Genomic_DNA"/>
</dbReference>
<dbReference type="Pfam" id="PF06202">
    <property type="entry name" value="GDE_C"/>
    <property type="match status" value="1"/>
</dbReference>
<dbReference type="SUPFAM" id="SSF51445">
    <property type="entry name" value="(Trans)glycosidases"/>
    <property type="match status" value="1"/>
</dbReference>
<evidence type="ECO:0000259" key="3">
    <source>
        <dbReference type="Pfam" id="PF14701"/>
    </source>
</evidence>
<dbReference type="Proteomes" id="UP000041254">
    <property type="component" value="Unassembled WGS sequence"/>
</dbReference>
<evidence type="ECO:0000256" key="1">
    <source>
        <dbReference type="SAM" id="MobiDB-lite"/>
    </source>
</evidence>
<name>A0A0G4G102_VITBC</name>